<comment type="catalytic activity">
    <reaction evidence="11">
        <text>sn-glycerol 1-phosphate + NAD(+) = dihydroxyacetone phosphate + NADH + H(+)</text>
        <dbReference type="Rhea" id="RHEA:21412"/>
        <dbReference type="ChEBI" id="CHEBI:15378"/>
        <dbReference type="ChEBI" id="CHEBI:57540"/>
        <dbReference type="ChEBI" id="CHEBI:57642"/>
        <dbReference type="ChEBI" id="CHEBI:57685"/>
        <dbReference type="ChEBI" id="CHEBI:57945"/>
        <dbReference type="EC" id="1.1.1.261"/>
    </reaction>
</comment>
<dbReference type="Gene3D" id="1.20.1090.10">
    <property type="entry name" value="Dehydroquinate synthase-like - alpha domain"/>
    <property type="match status" value="1"/>
</dbReference>
<dbReference type="GO" id="GO:0046872">
    <property type="term" value="F:metal ion binding"/>
    <property type="evidence" value="ECO:0007669"/>
    <property type="project" value="UniProtKB-KW"/>
</dbReference>
<dbReference type="STRING" id="1776334.APZ16_00985"/>
<evidence type="ECO:0000256" key="14">
    <source>
        <dbReference type="PIRSR" id="PIRSR000112-3"/>
    </source>
</evidence>
<evidence type="ECO:0000256" key="4">
    <source>
        <dbReference type="ARBA" id="ARBA00022833"/>
    </source>
</evidence>
<dbReference type="UniPathway" id="UPA00940"/>
<comment type="pathway">
    <text evidence="11">Membrane lipid metabolism; glycerophospholipid metabolism.</text>
</comment>
<dbReference type="CDD" id="cd08173">
    <property type="entry name" value="Gro1PDH"/>
    <property type="match status" value="1"/>
</dbReference>
<feature type="binding site" evidence="11">
    <location>
        <position position="109"/>
    </location>
    <ligand>
        <name>substrate</name>
    </ligand>
</feature>
<evidence type="ECO:0000256" key="3">
    <source>
        <dbReference type="ARBA" id="ARBA00022723"/>
    </source>
</evidence>
<dbReference type="InterPro" id="IPR032837">
    <property type="entry name" value="G1PDH"/>
</dbReference>
<dbReference type="InterPro" id="IPR023002">
    <property type="entry name" value="G1P_dehydrogenase_arc"/>
</dbReference>
<evidence type="ECO:0000256" key="2">
    <source>
        <dbReference type="ARBA" id="ARBA00022516"/>
    </source>
</evidence>
<keyword evidence="7 11" id="KW-0520">NAD</keyword>
<sequence>MGPRVISRVAHVCRKLGLGRRALIVADPRTFELVGARVKAQLERAKFDVMHTIITEADLATVARVREISHDRVDFFLGVGGGKSIDVAKLASFQEGKPFVSVPTAASHDGIASSRASIKGGKKPTSIETHAPIAIIADTLIIRRAPHRLLAAGCGDIIANLTAVRDWQLAHRVKGEPYSEYAATLSLVSYHIVMENAEVIRKRTEESVREVVKALISSSVAMAIAGSSRPASGSEHLFSHALDITAPKPALHGEQCGVGTIMMAYLHGEDWVAIKRALRTIGAPTNAKELGIPPRYIVKALTIAHRIRPERYTVLKDGLKKKAAERLAKITGVI</sequence>
<evidence type="ECO:0000256" key="11">
    <source>
        <dbReference type="HAMAP-Rule" id="MF_00497"/>
    </source>
</evidence>
<evidence type="ECO:0000313" key="16">
    <source>
        <dbReference type="Proteomes" id="UP000074294"/>
    </source>
</evidence>
<dbReference type="GO" id="GO:0006650">
    <property type="term" value="P:glycerophospholipid metabolic process"/>
    <property type="evidence" value="ECO:0007669"/>
    <property type="project" value="UniProtKB-UniRule"/>
</dbReference>
<keyword evidence="9 11" id="KW-0594">Phospholipid biosynthesis</keyword>
<feature type="binding site" evidence="11">
    <location>
        <position position="156"/>
    </location>
    <ligand>
        <name>substrate</name>
    </ligand>
</feature>
<proteinExistence type="inferred from homology"/>
<evidence type="ECO:0000256" key="13">
    <source>
        <dbReference type="PIRSR" id="PIRSR000112-2"/>
    </source>
</evidence>
<protein>
    <recommendedName>
        <fullName evidence="11">Glycerol-1-phosphate dehydrogenase [NAD(P)+]</fullName>
        <shortName evidence="11">G1P dehydrogenase</shortName>
        <shortName evidence="11">G1PDH</shortName>
        <ecNumber evidence="11">1.1.1.261</ecNumber>
    </recommendedName>
    <alternativeName>
        <fullName evidence="11">Enantiomeric glycerophosphate synthase</fullName>
    </alternativeName>
    <alternativeName>
        <fullName evidence="11">sn-glycerol-1-phosphate dehydrogenase</fullName>
    </alternativeName>
</protein>
<dbReference type="Pfam" id="PF13685">
    <property type="entry name" value="Fe-ADH_2"/>
    <property type="match status" value="1"/>
</dbReference>
<gene>
    <name evidence="11 15" type="primary">egsA</name>
    <name evidence="15" type="ORF">APZ16_00985</name>
</gene>
<dbReference type="NCBIfam" id="NF002022">
    <property type="entry name" value="PRK00843.1"/>
    <property type="match status" value="1"/>
</dbReference>
<feature type="binding site" evidence="11 14">
    <location>
        <begin position="82"/>
        <end position="86"/>
    </location>
    <ligand>
        <name>NAD(+)</name>
        <dbReference type="ChEBI" id="CHEBI:57540"/>
    </ligand>
</feature>
<evidence type="ECO:0000256" key="8">
    <source>
        <dbReference type="ARBA" id="ARBA00023098"/>
    </source>
</evidence>
<comment type="catalytic activity">
    <reaction evidence="11">
        <text>sn-glycerol 1-phosphate + NADP(+) = dihydroxyacetone phosphate + NADPH + H(+)</text>
        <dbReference type="Rhea" id="RHEA:21416"/>
        <dbReference type="ChEBI" id="CHEBI:15378"/>
        <dbReference type="ChEBI" id="CHEBI:57642"/>
        <dbReference type="ChEBI" id="CHEBI:57685"/>
        <dbReference type="ChEBI" id="CHEBI:57783"/>
        <dbReference type="ChEBI" id="CHEBI:58349"/>
        <dbReference type="EC" id="1.1.1.261"/>
    </reaction>
</comment>
<dbReference type="AlphaFoldDB" id="A0A147JW50"/>
<evidence type="ECO:0000313" key="15">
    <source>
        <dbReference type="EMBL" id="KUO40737.1"/>
    </source>
</evidence>
<evidence type="ECO:0000256" key="6">
    <source>
        <dbReference type="ARBA" id="ARBA00023002"/>
    </source>
</evidence>
<dbReference type="PANTHER" id="PTHR43616">
    <property type="entry name" value="GLYCEROL DEHYDROGENASE"/>
    <property type="match status" value="1"/>
</dbReference>
<dbReference type="GO" id="GO:0008654">
    <property type="term" value="P:phospholipid biosynthetic process"/>
    <property type="evidence" value="ECO:0007669"/>
    <property type="project" value="UniProtKB-KW"/>
</dbReference>
<dbReference type="PANTHER" id="PTHR43616:SF5">
    <property type="entry name" value="GLYCEROL DEHYDROGENASE 1"/>
    <property type="match status" value="1"/>
</dbReference>
<feature type="binding site" evidence="11">
    <location>
        <position position="252"/>
    </location>
    <ligand>
        <name>Zn(2+)</name>
        <dbReference type="ChEBI" id="CHEBI:29105"/>
        <note>catalytic</note>
    </ligand>
</feature>
<dbReference type="HAMAP" id="MF_00497_A">
    <property type="entry name" value="G1P_dehydrogenase_A"/>
    <property type="match status" value="1"/>
</dbReference>
<dbReference type="InterPro" id="IPR016205">
    <property type="entry name" value="Glycerol_DH"/>
</dbReference>
<dbReference type="Gene3D" id="3.40.50.1970">
    <property type="match status" value="1"/>
</dbReference>
<dbReference type="GO" id="GO:0106357">
    <property type="term" value="F:glycerol-1-phosphate dehydrogenase (NAD+) activity"/>
    <property type="evidence" value="ECO:0007669"/>
    <property type="project" value="RHEA"/>
</dbReference>
<feature type="binding site" evidence="12">
    <location>
        <position position="156"/>
    </location>
    <ligand>
        <name>glycerol</name>
        <dbReference type="ChEBI" id="CHEBI:17754"/>
    </ligand>
</feature>
<comment type="function">
    <text evidence="11">Catalyzes the NAD(P)H-dependent reduction of dihydroxyacetonephosphate (DHAP or glycerone phosphate) to glycerol 1-phosphate (G1P). The G1P thus generated is used as the glycerophosphate backbone of phospholipids in the cellular membranes of Archaea.</text>
</comment>
<dbReference type="SUPFAM" id="SSF56796">
    <property type="entry name" value="Dehydroquinate synthase-like"/>
    <property type="match status" value="1"/>
</dbReference>
<dbReference type="EC" id="1.1.1.261" evidence="11"/>
<evidence type="ECO:0000256" key="1">
    <source>
        <dbReference type="ARBA" id="ARBA00022490"/>
    </source>
</evidence>
<keyword evidence="3 11" id="KW-0479">Metal-binding</keyword>
<keyword evidence="5 11" id="KW-0521">NADP</keyword>
<comment type="caution">
    <text evidence="15">The sequence shown here is derived from an EMBL/GenBank/DDBJ whole genome shotgun (WGS) entry which is preliminary data.</text>
</comment>
<dbReference type="Proteomes" id="UP000074294">
    <property type="component" value="Unassembled WGS sequence"/>
</dbReference>
<feature type="binding site" evidence="13">
    <location>
        <position position="109"/>
    </location>
    <ligand>
        <name>glycerol</name>
        <dbReference type="ChEBI" id="CHEBI:17754"/>
    </ligand>
</feature>
<evidence type="ECO:0000256" key="10">
    <source>
        <dbReference type="ARBA" id="ARBA00023264"/>
    </source>
</evidence>
<keyword evidence="6 11" id="KW-0560">Oxidoreductase</keyword>
<keyword evidence="4 11" id="KW-0862">Zinc</keyword>
<accession>A0A147JW50</accession>
<comment type="cofactor">
    <cofactor evidence="11 12">
        <name>Zn(2+)</name>
        <dbReference type="ChEBI" id="CHEBI:29105"/>
    </cofactor>
    <text evidence="11 12">Binds 1 zinc ion per subunit.</text>
</comment>
<feature type="binding site" evidence="11">
    <location>
        <position position="236"/>
    </location>
    <ligand>
        <name>Zn(2+)</name>
        <dbReference type="ChEBI" id="CHEBI:29105"/>
        <note>catalytic</note>
    </ligand>
</feature>
<reference evidence="15 16" key="1">
    <citation type="journal article" date="2016" name="Nat. Microbiol.">
        <title>Genomic inference of the metabolism of cosmopolitan subsurface Archaea, Hadesarchaea.</title>
        <authorList>
            <person name="Baker B.J."/>
            <person name="Saw J.H."/>
            <person name="Lind A.E."/>
            <person name="Lazar C.S."/>
            <person name="Hinrichs K.-U."/>
            <person name="Teske A.P."/>
            <person name="Ettema T.J."/>
        </authorList>
    </citation>
    <scope>NUCLEOTIDE SEQUENCE [LARGE SCALE GENOMIC DNA]</scope>
</reference>
<feature type="binding site" evidence="11">
    <location>
        <position position="156"/>
    </location>
    <ligand>
        <name>Zn(2+)</name>
        <dbReference type="ChEBI" id="CHEBI:29105"/>
        <note>catalytic</note>
    </ligand>
</feature>
<feature type="binding site" evidence="11">
    <location>
        <position position="240"/>
    </location>
    <ligand>
        <name>substrate</name>
    </ligand>
</feature>
<organism evidence="15 16">
    <name type="scientific">Hadarchaeum yellowstonense</name>
    <dbReference type="NCBI Taxonomy" id="1776334"/>
    <lineage>
        <taxon>Archaea</taxon>
        <taxon>Methanobacteriati</taxon>
        <taxon>Candidatus Hadarchaeota</taxon>
        <taxon>Candidatus Hadarchaeia</taxon>
        <taxon>Candidatus Hadarchaeales</taxon>
        <taxon>Candidatus Hadarchaeaceae</taxon>
        <taxon>Candidatus Hadarchaeum</taxon>
    </lineage>
</organism>
<evidence type="ECO:0000256" key="7">
    <source>
        <dbReference type="ARBA" id="ARBA00023027"/>
    </source>
</evidence>
<comment type="subcellular location">
    <subcellularLocation>
        <location evidence="11">Cytoplasm</location>
    </subcellularLocation>
</comment>
<keyword evidence="1 11" id="KW-0963">Cytoplasm</keyword>
<feature type="binding site" evidence="11 14">
    <location>
        <begin position="104"/>
        <end position="107"/>
    </location>
    <ligand>
        <name>NAD(+)</name>
        <dbReference type="ChEBI" id="CHEBI:57540"/>
    </ligand>
</feature>
<dbReference type="PIRSF" id="PIRSF000112">
    <property type="entry name" value="Glycerol_dehydrogenase"/>
    <property type="match status" value="1"/>
</dbReference>
<feature type="binding site" evidence="12">
    <location>
        <position position="252"/>
    </location>
    <ligand>
        <name>glycerol</name>
        <dbReference type="ChEBI" id="CHEBI:17754"/>
    </ligand>
</feature>
<dbReference type="EMBL" id="LQMQ01000036">
    <property type="protein sequence ID" value="KUO40737.1"/>
    <property type="molecule type" value="Genomic_DNA"/>
</dbReference>
<evidence type="ECO:0000256" key="12">
    <source>
        <dbReference type="PIRSR" id="PIRSR000112-1"/>
    </source>
</evidence>
<keyword evidence="8 11" id="KW-0443">Lipid metabolism</keyword>
<dbReference type="GO" id="GO:0005737">
    <property type="term" value="C:cytoplasm"/>
    <property type="evidence" value="ECO:0007669"/>
    <property type="project" value="UniProtKB-SubCell"/>
</dbReference>
<name>A0A147JW50_HADYE</name>
<feature type="binding site" evidence="12">
    <location>
        <position position="236"/>
    </location>
    <ligand>
        <name>glycerol</name>
        <dbReference type="ChEBI" id="CHEBI:17754"/>
    </ligand>
</feature>
<keyword evidence="10 11" id="KW-1208">Phospholipid metabolism</keyword>
<evidence type="ECO:0000256" key="9">
    <source>
        <dbReference type="ARBA" id="ARBA00023209"/>
    </source>
</evidence>
<feature type="binding site" evidence="11 14">
    <location>
        <position position="113"/>
    </location>
    <ligand>
        <name>NAD(+)</name>
        <dbReference type="ChEBI" id="CHEBI:57540"/>
    </ligand>
</feature>
<evidence type="ECO:0000256" key="5">
    <source>
        <dbReference type="ARBA" id="ARBA00022857"/>
    </source>
</evidence>
<comment type="similarity">
    <text evidence="11">Belongs to the glycerol-1-phosphate dehydrogenase family.</text>
</comment>
<keyword evidence="2 11" id="KW-0444">Lipid biosynthesis</keyword>
<dbReference type="GO" id="GO:0106358">
    <property type="term" value="F:glycerol-1-phosphate dehydrogenase (NADP+) activity"/>
    <property type="evidence" value="ECO:0007669"/>
    <property type="project" value="RHEA"/>
</dbReference>